<accession>A0AB36EQP9</accession>
<dbReference type="EMBL" id="LXKT01000012">
    <property type="protein sequence ID" value="OCJ38323.1"/>
    <property type="molecule type" value="Genomic_DNA"/>
</dbReference>
<sequence length="83" mass="8747">MYVDQLCNQAGVTSDTEAHSPASSINKGAAIPAPIAAEIYATYELFDADGGIGSTSLDAYGVFIPWSYRKTASLDAKTSTLRL</sequence>
<dbReference type="RefSeq" id="WP_139104342.1">
    <property type="nucleotide sequence ID" value="NZ_LXKT01000012.1"/>
</dbReference>
<dbReference type="Proteomes" id="UP000093451">
    <property type="component" value="Unassembled WGS sequence"/>
</dbReference>
<protein>
    <submittedName>
        <fullName evidence="1">Uncharacterized protein</fullName>
    </submittedName>
</protein>
<organism evidence="1 2">
    <name type="scientific">Agrobacterium tumefaciens</name>
    <dbReference type="NCBI Taxonomy" id="358"/>
    <lineage>
        <taxon>Bacteria</taxon>
        <taxon>Pseudomonadati</taxon>
        <taxon>Pseudomonadota</taxon>
        <taxon>Alphaproteobacteria</taxon>
        <taxon>Hyphomicrobiales</taxon>
        <taxon>Rhizobiaceae</taxon>
        <taxon>Rhizobium/Agrobacterium group</taxon>
        <taxon>Agrobacterium</taxon>
        <taxon>Agrobacterium tumefaciens complex</taxon>
    </lineage>
</organism>
<evidence type="ECO:0000313" key="1">
    <source>
        <dbReference type="EMBL" id="OCJ38323.1"/>
    </source>
</evidence>
<proteinExistence type="predicted"/>
<evidence type="ECO:0000313" key="2">
    <source>
        <dbReference type="Proteomes" id="UP000093451"/>
    </source>
</evidence>
<reference evidence="1 2" key="1">
    <citation type="journal article" date="2016" name="PeerJ">
        <title>Gall-ID: tools for genotyping gall-causing phytopathogenic bacteria.</title>
        <authorList>
            <person name="Davis E.W.II."/>
            <person name="Weisberg A.J."/>
            <person name="Tabima J.F."/>
            <person name="Grunwald N.J."/>
            <person name="Chang J.H."/>
        </authorList>
    </citation>
    <scope>NUCLEOTIDE SEQUENCE [LARGE SCALE GENOMIC DNA]</scope>
    <source>
        <strain evidence="1 2">N2/73</strain>
    </source>
</reference>
<name>A0AB36EQP9_AGRTU</name>
<dbReference type="AlphaFoldDB" id="A0AB36EQP9"/>
<comment type="caution">
    <text evidence="1">The sequence shown here is derived from an EMBL/GenBank/DDBJ whole genome shotgun (WGS) entry which is preliminary data.</text>
</comment>
<gene>
    <name evidence="1" type="ORF">A6U91_27170</name>
</gene>